<dbReference type="SUPFAM" id="SSF48452">
    <property type="entry name" value="TPR-like"/>
    <property type="match status" value="1"/>
</dbReference>
<proteinExistence type="predicted"/>
<keyword evidence="2" id="KW-0812">Transmembrane</keyword>
<protein>
    <submittedName>
        <fullName evidence="3">Uncharacterized protein</fullName>
    </submittedName>
</protein>
<keyword evidence="2" id="KW-0472">Membrane</keyword>
<dbReference type="AlphaFoldDB" id="A0A150GUL8"/>
<keyword evidence="2" id="KW-1133">Transmembrane helix</keyword>
<accession>A0A150GUL8</accession>
<dbReference type="Gene3D" id="1.25.40.10">
    <property type="entry name" value="Tetratricopeptide repeat domain"/>
    <property type="match status" value="1"/>
</dbReference>
<dbReference type="EMBL" id="LSYV01000008">
    <property type="protein sequence ID" value="KXZ53443.1"/>
    <property type="molecule type" value="Genomic_DNA"/>
</dbReference>
<evidence type="ECO:0000256" key="2">
    <source>
        <dbReference type="SAM" id="Phobius"/>
    </source>
</evidence>
<dbReference type="InterPro" id="IPR011990">
    <property type="entry name" value="TPR-like_helical_dom_sf"/>
</dbReference>
<feature type="compositionally biased region" description="Low complexity" evidence="1">
    <location>
        <begin position="92"/>
        <end position="110"/>
    </location>
</feature>
<feature type="transmembrane region" description="Helical" evidence="2">
    <location>
        <begin position="218"/>
        <end position="240"/>
    </location>
</feature>
<reference evidence="4" key="1">
    <citation type="journal article" date="2016" name="Nat. Commun.">
        <title>The Gonium pectorale genome demonstrates co-option of cell cycle regulation during the evolution of multicellularity.</title>
        <authorList>
            <person name="Hanschen E.R."/>
            <person name="Marriage T.N."/>
            <person name="Ferris P.J."/>
            <person name="Hamaji T."/>
            <person name="Toyoda A."/>
            <person name="Fujiyama A."/>
            <person name="Neme R."/>
            <person name="Noguchi H."/>
            <person name="Minakuchi Y."/>
            <person name="Suzuki M."/>
            <person name="Kawai-Toyooka H."/>
            <person name="Smith D.R."/>
            <person name="Sparks H."/>
            <person name="Anderson J."/>
            <person name="Bakaric R."/>
            <person name="Luria V."/>
            <person name="Karger A."/>
            <person name="Kirschner M.W."/>
            <person name="Durand P.M."/>
            <person name="Michod R.E."/>
            <person name="Nozaki H."/>
            <person name="Olson B.J."/>
        </authorList>
    </citation>
    <scope>NUCLEOTIDE SEQUENCE [LARGE SCALE GENOMIC DNA]</scope>
    <source>
        <strain evidence="4">NIES-2863</strain>
    </source>
</reference>
<evidence type="ECO:0000313" key="4">
    <source>
        <dbReference type="Proteomes" id="UP000075714"/>
    </source>
</evidence>
<evidence type="ECO:0000313" key="3">
    <source>
        <dbReference type="EMBL" id="KXZ53443.1"/>
    </source>
</evidence>
<comment type="caution">
    <text evidence="3">The sequence shown here is derived from an EMBL/GenBank/DDBJ whole genome shotgun (WGS) entry which is preliminary data.</text>
</comment>
<evidence type="ECO:0000256" key="1">
    <source>
        <dbReference type="SAM" id="MobiDB-lite"/>
    </source>
</evidence>
<feature type="region of interest" description="Disordered" evidence="1">
    <location>
        <begin position="50"/>
        <end position="121"/>
    </location>
</feature>
<sequence length="317" mass="32238">MQVQSLFAPARMPRCAALQHHGARSPLLGLASPLAIAPGRRLALAVRAAKGFGKTKPQPARRGEDAADGDGGEGKSRKAGGKRVRLSQGAVGPIPGQQQRQQLQGPAGAPDLLVPSAPTEEDDEFLARLTALKEQGRERAAASAAAAAAAGASDGAAAAGGAAPAIFDAAPTAPPGEDIYANPPPLSQTLLAAAGGGAAASGISDPKLRDANIGPSQLGLAAGAIVFIAVFLIVAAGDYAPASRRYSGVRPAQAPPDPIEEKILKGKVALYEDALKADPTNDDATEALASSYAKLMQYDKAAELLDKFTKRRVQPTK</sequence>
<keyword evidence="4" id="KW-1185">Reference proteome</keyword>
<dbReference type="OrthoDB" id="536368at2759"/>
<dbReference type="Proteomes" id="UP000075714">
    <property type="component" value="Unassembled WGS sequence"/>
</dbReference>
<name>A0A150GUL8_GONPE</name>
<organism evidence="3 4">
    <name type="scientific">Gonium pectorale</name>
    <name type="common">Green alga</name>
    <dbReference type="NCBI Taxonomy" id="33097"/>
    <lineage>
        <taxon>Eukaryota</taxon>
        <taxon>Viridiplantae</taxon>
        <taxon>Chlorophyta</taxon>
        <taxon>core chlorophytes</taxon>
        <taxon>Chlorophyceae</taxon>
        <taxon>CS clade</taxon>
        <taxon>Chlamydomonadales</taxon>
        <taxon>Volvocaceae</taxon>
        <taxon>Gonium</taxon>
    </lineage>
</organism>
<gene>
    <name evidence="3" type="ORF">GPECTOR_7g1341</name>
</gene>